<dbReference type="Proteomes" id="UP000681722">
    <property type="component" value="Unassembled WGS sequence"/>
</dbReference>
<dbReference type="GO" id="GO:0031146">
    <property type="term" value="P:SCF-dependent proteasomal ubiquitin-dependent protein catabolic process"/>
    <property type="evidence" value="ECO:0007669"/>
    <property type="project" value="TreeGrafter"/>
</dbReference>
<dbReference type="PANTHER" id="PTHR13318:SF95">
    <property type="entry name" value="F-BOX PROTEIN YLR352W"/>
    <property type="match status" value="1"/>
</dbReference>
<dbReference type="SUPFAM" id="SSF52047">
    <property type="entry name" value="RNI-like"/>
    <property type="match status" value="1"/>
</dbReference>
<evidence type="ECO:0000313" key="3">
    <source>
        <dbReference type="EMBL" id="CAF3570277.1"/>
    </source>
</evidence>
<proteinExistence type="predicted"/>
<dbReference type="InterPro" id="IPR057207">
    <property type="entry name" value="FBXL15_LRR"/>
</dbReference>
<sequence length="277" mass="31927">INMSIPKLLDLSEYCIAKNFEQIVHEQSTTIRLLPVNLKARLFFLLSRRGLINDSNIHLLLNCRTRVFDFRDCNITDEALSIMSKCSLHSQIERERRTITTTTIDHQITSVLNPSVLYIRGRITDYGWIKFIHEYLNLRKIRLNNCLLLTDKSLQSIGQCCHRLIELDLNGCINISDDGIRELKHLLHIKSLGLAQTSITDLALYTIGQASFKHMLQEINVRQCQQITDDGFTYLLKNCPNLRTIGFLQCPKLTELSRQSLGPNTHQFSYVVWSIPV</sequence>
<dbReference type="SMART" id="SM00367">
    <property type="entry name" value="LRR_CC"/>
    <property type="match status" value="4"/>
</dbReference>
<evidence type="ECO:0000313" key="4">
    <source>
        <dbReference type="Proteomes" id="UP000663829"/>
    </source>
</evidence>
<dbReference type="Proteomes" id="UP000663829">
    <property type="component" value="Unassembled WGS sequence"/>
</dbReference>
<reference evidence="2" key="1">
    <citation type="submission" date="2021-02" db="EMBL/GenBank/DDBJ databases">
        <authorList>
            <person name="Nowell W R."/>
        </authorList>
    </citation>
    <scope>NUCLEOTIDE SEQUENCE</scope>
</reference>
<dbReference type="Gene3D" id="3.80.10.10">
    <property type="entry name" value="Ribonuclease Inhibitor"/>
    <property type="match status" value="1"/>
</dbReference>
<feature type="domain" description="F-box/LRR-repeat protein 15-like leucin rich repeat" evidence="1">
    <location>
        <begin position="134"/>
        <end position="249"/>
    </location>
</feature>
<dbReference type="AlphaFoldDB" id="A0A813RLN7"/>
<evidence type="ECO:0000313" key="2">
    <source>
        <dbReference type="EMBL" id="CAF0786469.1"/>
    </source>
</evidence>
<dbReference type="Pfam" id="PF25372">
    <property type="entry name" value="DUF7885"/>
    <property type="match status" value="1"/>
</dbReference>
<evidence type="ECO:0000259" key="1">
    <source>
        <dbReference type="Pfam" id="PF25372"/>
    </source>
</evidence>
<feature type="non-terminal residue" evidence="2">
    <location>
        <position position="1"/>
    </location>
</feature>
<organism evidence="2 4">
    <name type="scientific">Didymodactylos carnosus</name>
    <dbReference type="NCBI Taxonomy" id="1234261"/>
    <lineage>
        <taxon>Eukaryota</taxon>
        <taxon>Metazoa</taxon>
        <taxon>Spiralia</taxon>
        <taxon>Gnathifera</taxon>
        <taxon>Rotifera</taxon>
        <taxon>Eurotatoria</taxon>
        <taxon>Bdelloidea</taxon>
        <taxon>Philodinida</taxon>
        <taxon>Philodinidae</taxon>
        <taxon>Didymodactylos</taxon>
    </lineage>
</organism>
<dbReference type="PANTHER" id="PTHR13318">
    <property type="entry name" value="PARTNER OF PAIRED, ISOFORM B-RELATED"/>
    <property type="match status" value="1"/>
</dbReference>
<dbReference type="EMBL" id="CAJOBC010000315">
    <property type="protein sequence ID" value="CAF3570277.1"/>
    <property type="molecule type" value="Genomic_DNA"/>
</dbReference>
<keyword evidence="4" id="KW-1185">Reference proteome</keyword>
<dbReference type="OrthoDB" id="10257471at2759"/>
<dbReference type="EMBL" id="CAJNOQ010000315">
    <property type="protein sequence ID" value="CAF0786469.1"/>
    <property type="molecule type" value="Genomic_DNA"/>
</dbReference>
<dbReference type="InterPro" id="IPR006553">
    <property type="entry name" value="Leu-rich_rpt_Cys-con_subtyp"/>
</dbReference>
<protein>
    <recommendedName>
        <fullName evidence="1">F-box/LRR-repeat protein 15-like leucin rich repeat domain-containing protein</fullName>
    </recommendedName>
</protein>
<comment type="caution">
    <text evidence="2">The sequence shown here is derived from an EMBL/GenBank/DDBJ whole genome shotgun (WGS) entry which is preliminary data.</text>
</comment>
<dbReference type="GO" id="GO:0019005">
    <property type="term" value="C:SCF ubiquitin ligase complex"/>
    <property type="evidence" value="ECO:0007669"/>
    <property type="project" value="TreeGrafter"/>
</dbReference>
<gene>
    <name evidence="2" type="ORF">GPM918_LOCUS2760</name>
    <name evidence="3" type="ORF">SRO942_LOCUS2760</name>
</gene>
<accession>A0A813RLN7</accession>
<name>A0A813RLN7_9BILA</name>
<dbReference type="InterPro" id="IPR032675">
    <property type="entry name" value="LRR_dom_sf"/>
</dbReference>